<evidence type="ECO:0000256" key="4">
    <source>
        <dbReference type="ARBA" id="ARBA00024056"/>
    </source>
</evidence>
<dbReference type="Pfam" id="PF01522">
    <property type="entry name" value="Polysacc_deac_1"/>
    <property type="match status" value="1"/>
</dbReference>
<comment type="catalytic activity">
    <reaction evidence="5">
        <text>[(1-&gt;4)-N-acetyl-beta-D-glucosaminyl](n) + n H2O = chitosan + n acetate</text>
        <dbReference type="Rhea" id="RHEA:10464"/>
        <dbReference type="Rhea" id="RHEA-COMP:9593"/>
        <dbReference type="Rhea" id="RHEA-COMP:9597"/>
        <dbReference type="ChEBI" id="CHEBI:15377"/>
        <dbReference type="ChEBI" id="CHEBI:17029"/>
        <dbReference type="ChEBI" id="CHEBI:30089"/>
        <dbReference type="ChEBI" id="CHEBI:57704"/>
        <dbReference type="EC" id="3.5.1.41"/>
    </reaction>
    <physiologicalReaction direction="left-to-right" evidence="5">
        <dbReference type="Rhea" id="RHEA:10465"/>
    </physiologicalReaction>
</comment>
<name>A0A2S6CAY5_9PEZI</name>
<dbReference type="SUPFAM" id="SSF88713">
    <property type="entry name" value="Glycoside hydrolase/deacetylase"/>
    <property type="match status" value="1"/>
</dbReference>
<dbReference type="GO" id="GO:0004099">
    <property type="term" value="F:chitin deacetylase activity"/>
    <property type="evidence" value="ECO:0007669"/>
    <property type="project" value="UniProtKB-EC"/>
</dbReference>
<accession>A0A2S6CAY5</accession>
<keyword evidence="3" id="KW-0170">Cobalt</keyword>
<dbReference type="STRING" id="357750.A0A2S6CAY5"/>
<dbReference type="EC" id="3.5.1.41" evidence="4"/>
<reference evidence="8" key="1">
    <citation type="journal article" date="2017" name="bioRxiv">
        <title>Conservation of a gene cluster reveals novel cercosporin biosynthetic mechanisms and extends production to the genus Colletotrichum.</title>
        <authorList>
            <person name="de Jonge R."/>
            <person name="Ebert M.K."/>
            <person name="Huitt-Roehl C.R."/>
            <person name="Pal P."/>
            <person name="Suttle J.C."/>
            <person name="Spanner R.E."/>
            <person name="Neubauer J.D."/>
            <person name="Jurick W.M.II."/>
            <person name="Stott K.A."/>
            <person name="Secor G.A."/>
            <person name="Thomma B.P.H.J."/>
            <person name="Van de Peer Y."/>
            <person name="Townsend C.A."/>
            <person name="Bolton M.D."/>
        </authorList>
    </citation>
    <scope>NUCLEOTIDE SEQUENCE [LARGE SCALE GENOMIC DNA]</scope>
    <source>
        <strain evidence="8">CBS538.71</strain>
    </source>
</reference>
<keyword evidence="2" id="KW-0119">Carbohydrate metabolism</keyword>
<comment type="caution">
    <text evidence="7">The sequence shown here is derived from an EMBL/GenBank/DDBJ whole genome shotgun (WGS) entry which is preliminary data.</text>
</comment>
<dbReference type="GO" id="GO:0006032">
    <property type="term" value="P:chitin catabolic process"/>
    <property type="evidence" value="ECO:0007669"/>
    <property type="project" value="UniProtKB-KW"/>
</dbReference>
<keyword evidence="8" id="KW-1185">Reference proteome</keyword>
<gene>
    <name evidence="7" type="ORF">CBER1_09993</name>
</gene>
<evidence type="ECO:0000256" key="3">
    <source>
        <dbReference type="ARBA" id="ARBA00023285"/>
    </source>
</evidence>
<evidence type="ECO:0000313" key="8">
    <source>
        <dbReference type="Proteomes" id="UP000237631"/>
    </source>
</evidence>
<dbReference type="EMBL" id="PNEN01000506">
    <property type="protein sequence ID" value="PPJ56866.1"/>
    <property type="molecule type" value="Genomic_DNA"/>
</dbReference>
<dbReference type="GO" id="GO:0005975">
    <property type="term" value="P:carbohydrate metabolic process"/>
    <property type="evidence" value="ECO:0007669"/>
    <property type="project" value="InterPro"/>
</dbReference>
<protein>
    <recommendedName>
        <fullName evidence="4">chitin deacetylase</fullName>
        <ecNumber evidence="4">3.5.1.41</ecNumber>
    </recommendedName>
</protein>
<dbReference type="AlphaFoldDB" id="A0A2S6CAY5"/>
<dbReference type="Gene3D" id="3.20.20.370">
    <property type="entry name" value="Glycoside hydrolase/deacetylase"/>
    <property type="match status" value="1"/>
</dbReference>
<feature type="domain" description="NodB homology" evidence="6">
    <location>
        <begin position="47"/>
        <end position="166"/>
    </location>
</feature>
<organism evidence="7 8">
    <name type="scientific">Cercospora berteroae</name>
    <dbReference type="NCBI Taxonomy" id="357750"/>
    <lineage>
        <taxon>Eukaryota</taxon>
        <taxon>Fungi</taxon>
        <taxon>Dikarya</taxon>
        <taxon>Ascomycota</taxon>
        <taxon>Pezizomycotina</taxon>
        <taxon>Dothideomycetes</taxon>
        <taxon>Dothideomycetidae</taxon>
        <taxon>Mycosphaerellales</taxon>
        <taxon>Mycosphaerellaceae</taxon>
        <taxon>Cercospora</taxon>
    </lineage>
</organism>
<keyword evidence="2" id="KW-0146">Chitin degradation</keyword>
<evidence type="ECO:0000313" key="7">
    <source>
        <dbReference type="EMBL" id="PPJ56866.1"/>
    </source>
</evidence>
<dbReference type="GO" id="GO:0009272">
    <property type="term" value="P:fungal-type cell wall biogenesis"/>
    <property type="evidence" value="ECO:0007669"/>
    <property type="project" value="UniProtKB-ARBA"/>
</dbReference>
<sequence>MSATNSKWPKGAKAAIVVTLDNMGEAADLDRNLWPQDKPIGNHYSVKKVLPQLLSILKKHDVKITYFVESWNFTIYPSAISDQLASAGHEIAWHAWRHEAWSKLSDPEVERANIARSFGDEGLKGFTQKGAPGEGIKDIYKGFRPPGGIVHGERTFKLLREYGLQYISPAGHNAARVGIEGGKDEIVVLPFRWSTVDAYYYMETFAKLRTIKGVLPEEVQSAEVLREWYIRQVDEAIEEGGYLSFLFHPFLTNAEDRVRVFEEVVEYLVKKSDAGEIWLARCCEVADWIAGHPDVVGEDPLSDETTWR</sequence>
<comment type="cofactor">
    <cofactor evidence="1">
        <name>Co(2+)</name>
        <dbReference type="ChEBI" id="CHEBI:48828"/>
    </cofactor>
</comment>
<dbReference type="Proteomes" id="UP000237631">
    <property type="component" value="Unassembled WGS sequence"/>
</dbReference>
<evidence type="ECO:0000256" key="5">
    <source>
        <dbReference type="ARBA" id="ARBA00048494"/>
    </source>
</evidence>
<evidence type="ECO:0000256" key="1">
    <source>
        <dbReference type="ARBA" id="ARBA00001941"/>
    </source>
</evidence>
<evidence type="ECO:0000259" key="6">
    <source>
        <dbReference type="Pfam" id="PF01522"/>
    </source>
</evidence>
<dbReference type="InterPro" id="IPR050248">
    <property type="entry name" value="Polysacc_deacetylase_ArnD"/>
</dbReference>
<evidence type="ECO:0000256" key="2">
    <source>
        <dbReference type="ARBA" id="ARBA00023024"/>
    </source>
</evidence>
<keyword evidence="2" id="KW-0624">Polysaccharide degradation</keyword>
<proteinExistence type="predicted"/>
<dbReference type="PANTHER" id="PTHR10587">
    <property type="entry name" value="GLYCOSYL TRANSFERASE-RELATED"/>
    <property type="match status" value="1"/>
</dbReference>
<dbReference type="InterPro" id="IPR002509">
    <property type="entry name" value="NODB_dom"/>
</dbReference>
<dbReference type="InterPro" id="IPR011330">
    <property type="entry name" value="Glyco_hydro/deAcase_b/a-brl"/>
</dbReference>
<dbReference type="OrthoDB" id="3162524at2759"/>